<dbReference type="InterPro" id="IPR029064">
    <property type="entry name" value="Ribosomal_eL30-like_sf"/>
</dbReference>
<evidence type="ECO:0000313" key="1">
    <source>
        <dbReference type="EMBL" id="HIU60041.1"/>
    </source>
</evidence>
<sequence>MKHCNLSETDRKKLNSYIGFALRKRGAIIGVDGISAAKNIKTVIIDGNLRENSRNKLQKALSDGNVEIEIYELTDLGAFVGNPNVKAIGITDKELGKVIIATLTKY</sequence>
<organism evidence="1 2">
    <name type="scientific">Candidatus Stercoripulliclostridium merdigallinarum</name>
    <dbReference type="NCBI Taxonomy" id="2840951"/>
    <lineage>
        <taxon>Bacteria</taxon>
        <taxon>Bacillati</taxon>
        <taxon>Bacillota</taxon>
        <taxon>Clostridia</taxon>
        <taxon>Eubacteriales</taxon>
        <taxon>Candidatus Stercoripulliclostridium</taxon>
    </lineage>
</organism>
<dbReference type="SUPFAM" id="SSF55315">
    <property type="entry name" value="L30e-like"/>
    <property type="match status" value="1"/>
</dbReference>
<dbReference type="Gene3D" id="3.30.1330.30">
    <property type="match status" value="1"/>
</dbReference>
<accession>A0A9D1MGW8</accession>
<reference evidence="1" key="1">
    <citation type="submission" date="2020-10" db="EMBL/GenBank/DDBJ databases">
        <authorList>
            <person name="Gilroy R."/>
        </authorList>
    </citation>
    <scope>NUCLEOTIDE SEQUENCE</scope>
    <source>
        <strain evidence="1">18911</strain>
    </source>
</reference>
<comment type="caution">
    <text evidence="1">The sequence shown here is derived from an EMBL/GenBank/DDBJ whole genome shotgun (WGS) entry which is preliminary data.</text>
</comment>
<gene>
    <name evidence="1" type="ORF">IAB05_01475</name>
</gene>
<protein>
    <recommendedName>
        <fullName evidence="3">50S ribosomal protein L7ae</fullName>
    </recommendedName>
</protein>
<name>A0A9D1MGW8_9FIRM</name>
<dbReference type="EMBL" id="DVNF01000048">
    <property type="protein sequence ID" value="HIU60041.1"/>
    <property type="molecule type" value="Genomic_DNA"/>
</dbReference>
<proteinExistence type="predicted"/>
<dbReference type="AlphaFoldDB" id="A0A9D1MGW8"/>
<reference evidence="1" key="2">
    <citation type="journal article" date="2021" name="PeerJ">
        <title>Extensive microbial diversity within the chicken gut microbiome revealed by metagenomics and culture.</title>
        <authorList>
            <person name="Gilroy R."/>
            <person name="Ravi A."/>
            <person name="Getino M."/>
            <person name="Pursley I."/>
            <person name="Horton D.L."/>
            <person name="Alikhan N.F."/>
            <person name="Baker D."/>
            <person name="Gharbi K."/>
            <person name="Hall N."/>
            <person name="Watson M."/>
            <person name="Adriaenssens E.M."/>
            <person name="Foster-Nyarko E."/>
            <person name="Jarju S."/>
            <person name="Secka A."/>
            <person name="Antonio M."/>
            <person name="Oren A."/>
            <person name="Chaudhuri R.R."/>
            <person name="La Ragione R."/>
            <person name="Hildebrand F."/>
            <person name="Pallen M.J."/>
        </authorList>
    </citation>
    <scope>NUCLEOTIDE SEQUENCE</scope>
    <source>
        <strain evidence="1">18911</strain>
    </source>
</reference>
<evidence type="ECO:0000313" key="2">
    <source>
        <dbReference type="Proteomes" id="UP000824094"/>
    </source>
</evidence>
<evidence type="ECO:0008006" key="3">
    <source>
        <dbReference type="Google" id="ProtNLM"/>
    </source>
</evidence>
<dbReference type="Proteomes" id="UP000824094">
    <property type="component" value="Unassembled WGS sequence"/>
</dbReference>